<keyword evidence="7" id="KW-1133">Transmembrane helix</keyword>
<keyword evidence="6" id="KW-0999">Mitochondrion inner membrane</keyword>
<evidence type="ECO:0000256" key="10">
    <source>
        <dbReference type="ARBA" id="ARBA00048358"/>
    </source>
</evidence>
<dbReference type="InterPro" id="IPR023395">
    <property type="entry name" value="MCP_dom_sf"/>
</dbReference>
<accession>A0ABM0QCK8</accession>
<dbReference type="InterPro" id="IPR018108">
    <property type="entry name" value="MCP_transmembrane"/>
</dbReference>
<comment type="catalytic activity">
    <reaction evidence="10">
        <text>UTP(in) + CTP(out) = UTP(out) + CTP(in)</text>
        <dbReference type="Rhea" id="RHEA:73531"/>
        <dbReference type="ChEBI" id="CHEBI:37563"/>
        <dbReference type="ChEBI" id="CHEBI:46398"/>
    </reaction>
</comment>
<dbReference type="PANTHER" id="PTHR45829">
    <property type="entry name" value="MITOCHONDRIAL CARRIER PROTEIN RIM2"/>
    <property type="match status" value="1"/>
</dbReference>
<feature type="compositionally biased region" description="Gly residues" evidence="13">
    <location>
        <begin position="1"/>
        <end position="12"/>
    </location>
</feature>
<organism evidence="14 15">
    <name type="scientific">Galeopterus variegatus</name>
    <name type="common">Malayan flying lemur</name>
    <name type="synonym">Cynocephalus variegatus</name>
    <dbReference type="NCBI Taxonomy" id="482537"/>
    <lineage>
        <taxon>Eukaryota</taxon>
        <taxon>Metazoa</taxon>
        <taxon>Chordata</taxon>
        <taxon>Craniata</taxon>
        <taxon>Vertebrata</taxon>
        <taxon>Euteleostomi</taxon>
        <taxon>Mammalia</taxon>
        <taxon>Eutheria</taxon>
        <taxon>Euarchontoglires</taxon>
        <taxon>Dermoptera</taxon>
        <taxon>Cynocephalidae</taxon>
        <taxon>Galeopterus</taxon>
    </lineage>
</organism>
<feature type="repeat" description="Solcar" evidence="11">
    <location>
        <begin position="349"/>
        <end position="436"/>
    </location>
</feature>
<evidence type="ECO:0000256" key="11">
    <source>
        <dbReference type="PROSITE-ProRule" id="PRU00282"/>
    </source>
</evidence>
<protein>
    <submittedName>
        <fullName evidence="15">Solute carrier family 25 member 33</fullName>
    </submittedName>
</protein>
<name>A0ABM0QCK8_GALVR</name>
<evidence type="ECO:0000256" key="8">
    <source>
        <dbReference type="ARBA" id="ARBA00023128"/>
    </source>
</evidence>
<evidence type="ECO:0000313" key="15">
    <source>
        <dbReference type="RefSeq" id="XP_008566099.1"/>
    </source>
</evidence>
<dbReference type="Pfam" id="PF00153">
    <property type="entry name" value="Mito_carr"/>
    <property type="match status" value="3"/>
</dbReference>
<proteinExistence type="inferred from homology"/>
<comment type="subcellular location">
    <subcellularLocation>
        <location evidence="1">Mitochondrion inner membrane</location>
        <topology evidence="1">Multi-pass membrane protein</topology>
    </subcellularLocation>
</comment>
<dbReference type="GeneID" id="103586580"/>
<keyword evidence="3 12" id="KW-0813">Transport</keyword>
<sequence length="544" mass="59082">MSPRRTGGGGRQRSGRAHACARAANASPLVYRITSTDTKRKLADTDSLGLASPSDVRHREPPPSPQPQHRECKICAAADVTAALGGLHEGADQANRSPGPPRDTGTRRAQAARIPALHQRGIKPGVTGASPVVERLTGSKEDVGCPSILLKGKGVLPLFIRSSLELEAPSVLCHTFDICCHPLLLTVITMKQWPKLSPPAKTQYLTRRPRPVVRSELAPPTPARRPANGRADNTLLHLFAGGCGGTVGAIFTCPLEVIKTRLQSSRLALRTVYYPQVHLGTISGAGMVRPTSVTPGLLQVLKSILEKEGPKSLFRGLGPNLVGVAPSRAVYFACYSKAKEQFNGIFVPNSNIVHIFSAGSAAFITNSLMNPIWMVKTRMQLERKVRGSKQMNTLQCARHVYQTEGIRGFYRGLTASYAGISETIICFAIYESLKKYLKGAPLASSANGTEKNSTNFLGLMAAAAVSKGCASCIAYPHEVIRTRLREEGTKYKSFIQTARLVFREEGYLAFYRGLFAQLIRQIPNTAIVLSTYELIVYLLEDHTQ</sequence>
<keyword evidence="8" id="KW-0496">Mitochondrion</keyword>
<gene>
    <name evidence="15" type="primary">SLC25A33</name>
</gene>
<dbReference type="Gene3D" id="1.50.40.10">
    <property type="entry name" value="Mitochondrial carrier domain"/>
    <property type="match status" value="2"/>
</dbReference>
<feature type="repeat" description="Solcar" evidence="11">
    <location>
        <begin position="454"/>
        <end position="538"/>
    </location>
</feature>
<evidence type="ECO:0000256" key="3">
    <source>
        <dbReference type="ARBA" id="ARBA00022448"/>
    </source>
</evidence>
<dbReference type="PROSITE" id="PS50920">
    <property type="entry name" value="SOLCAR"/>
    <property type="match status" value="3"/>
</dbReference>
<keyword evidence="4 11" id="KW-0812">Transmembrane</keyword>
<feature type="region of interest" description="Disordered" evidence="13">
    <location>
        <begin position="88"/>
        <end position="109"/>
    </location>
</feature>
<keyword evidence="14" id="KW-1185">Reference proteome</keyword>
<evidence type="ECO:0000256" key="12">
    <source>
        <dbReference type="RuleBase" id="RU000488"/>
    </source>
</evidence>
<keyword evidence="9 11" id="KW-0472">Membrane</keyword>
<dbReference type="InterPro" id="IPR049562">
    <property type="entry name" value="SLC25A33/36-like"/>
</dbReference>
<evidence type="ECO:0000256" key="13">
    <source>
        <dbReference type="SAM" id="MobiDB-lite"/>
    </source>
</evidence>
<evidence type="ECO:0000256" key="7">
    <source>
        <dbReference type="ARBA" id="ARBA00022989"/>
    </source>
</evidence>
<dbReference type="SUPFAM" id="SSF103506">
    <property type="entry name" value="Mitochondrial carrier"/>
    <property type="match status" value="1"/>
</dbReference>
<feature type="region of interest" description="Disordered" evidence="13">
    <location>
        <begin position="1"/>
        <end position="70"/>
    </location>
</feature>
<feature type="compositionally biased region" description="Low complexity" evidence="13">
    <location>
        <begin position="17"/>
        <end position="26"/>
    </location>
</feature>
<feature type="repeat" description="Solcar" evidence="11">
    <location>
        <begin position="232"/>
        <end position="341"/>
    </location>
</feature>
<evidence type="ECO:0000313" key="14">
    <source>
        <dbReference type="Proteomes" id="UP000694923"/>
    </source>
</evidence>
<evidence type="ECO:0000256" key="5">
    <source>
        <dbReference type="ARBA" id="ARBA00022737"/>
    </source>
</evidence>
<dbReference type="Proteomes" id="UP000694923">
    <property type="component" value="Unplaced"/>
</dbReference>
<evidence type="ECO:0000256" key="2">
    <source>
        <dbReference type="ARBA" id="ARBA00006375"/>
    </source>
</evidence>
<evidence type="ECO:0000256" key="9">
    <source>
        <dbReference type="ARBA" id="ARBA00023136"/>
    </source>
</evidence>
<evidence type="ECO:0000256" key="6">
    <source>
        <dbReference type="ARBA" id="ARBA00022792"/>
    </source>
</evidence>
<keyword evidence="5" id="KW-0677">Repeat</keyword>
<dbReference type="RefSeq" id="XP_008566099.1">
    <property type="nucleotide sequence ID" value="XM_008567877.1"/>
</dbReference>
<comment type="similarity">
    <text evidence="2 12">Belongs to the mitochondrial carrier (TC 2.A.29) family.</text>
</comment>
<dbReference type="PANTHER" id="PTHR45829:SF5">
    <property type="entry name" value="SOLUTE CARRIER FAMILY 25 MEMBER 33"/>
    <property type="match status" value="1"/>
</dbReference>
<evidence type="ECO:0000256" key="1">
    <source>
        <dbReference type="ARBA" id="ARBA00004448"/>
    </source>
</evidence>
<evidence type="ECO:0000256" key="4">
    <source>
        <dbReference type="ARBA" id="ARBA00022692"/>
    </source>
</evidence>
<reference evidence="15" key="1">
    <citation type="submission" date="2025-08" db="UniProtKB">
        <authorList>
            <consortium name="RefSeq"/>
        </authorList>
    </citation>
    <scope>IDENTIFICATION</scope>
</reference>